<feature type="transmembrane region" description="Helical" evidence="1">
    <location>
        <begin position="63"/>
        <end position="82"/>
    </location>
</feature>
<feature type="transmembrane region" description="Helical" evidence="1">
    <location>
        <begin position="282"/>
        <end position="302"/>
    </location>
</feature>
<evidence type="ECO:0000313" key="4">
    <source>
        <dbReference type="Proteomes" id="UP000199656"/>
    </source>
</evidence>
<dbReference type="AlphaFoldDB" id="A0A1H4CCJ0"/>
<dbReference type="RefSeq" id="WP_089762117.1">
    <property type="nucleotide sequence ID" value="NZ_BKAT01000007.1"/>
</dbReference>
<evidence type="ECO:0000313" key="3">
    <source>
        <dbReference type="EMBL" id="SEA58033.1"/>
    </source>
</evidence>
<feature type="transmembrane region" description="Helical" evidence="1">
    <location>
        <begin position="164"/>
        <end position="182"/>
    </location>
</feature>
<feature type="transmembrane region" description="Helical" evidence="1">
    <location>
        <begin position="308"/>
        <end position="329"/>
    </location>
</feature>
<evidence type="ECO:0000256" key="1">
    <source>
        <dbReference type="SAM" id="Phobius"/>
    </source>
</evidence>
<proteinExistence type="predicted"/>
<protein>
    <submittedName>
        <fullName evidence="3">Uncharacterized membrane protein YcfT</fullName>
    </submittedName>
</protein>
<organism evidence="3 4">
    <name type="scientific">Chitinophaga terrae</name>
    <name type="common">ex Kim and Jung 2007</name>
    <dbReference type="NCBI Taxonomy" id="408074"/>
    <lineage>
        <taxon>Bacteria</taxon>
        <taxon>Pseudomonadati</taxon>
        <taxon>Bacteroidota</taxon>
        <taxon>Chitinophagia</taxon>
        <taxon>Chitinophagales</taxon>
        <taxon>Chitinophagaceae</taxon>
        <taxon>Chitinophaga</taxon>
    </lineage>
</organism>
<feature type="transmembrane region" description="Helical" evidence="1">
    <location>
        <begin position="140"/>
        <end position="157"/>
    </location>
</feature>
<dbReference type="OrthoDB" id="9809782at2"/>
<dbReference type="STRING" id="408074.SAMN05660909_02544"/>
<dbReference type="PANTHER" id="PTHR37312:SF1">
    <property type="entry name" value="MEMBRANE-BOUND ACYLTRANSFERASE YKRP-RELATED"/>
    <property type="match status" value="1"/>
</dbReference>
<gene>
    <name evidence="3" type="ORF">SAMN05660909_02544</name>
</gene>
<name>A0A1H4CCJ0_9BACT</name>
<dbReference type="Proteomes" id="UP000199656">
    <property type="component" value="Unassembled WGS sequence"/>
</dbReference>
<sequence>MKLHETVKQLFSFSPPSTQRYAWVDYAKGIAIIFVTYRHVIYGLLYAGAYINPVLMDINEMMYGFRMPLFFFLSGLFFASSLRKRGSRNFFINKVNTLLYPYLLWCLIQTTLQIIFSQYTNHKLGFMNYLDILIHPRSMFQQWYLLALFNVSVLYMFTTVVFKLNAFAQLLLGLGLMALKPYTGDISTLTDITLYYAFFALGHLSVAFFFEEKVQQQLASPKKILLLTPVFIAVQYFCMIHPELNIFYISVLTLLGGVLVIMISMVLANSRKLQFLQVIGNYSLYIYLLHLGIIFICRRLLYEGHFHIRGSVLILIFMATGIYFSIVLYRLCVMLGMKFLFVGPFKERREPVTANTLRT</sequence>
<dbReference type="PANTHER" id="PTHR37312">
    <property type="entry name" value="MEMBRANE-BOUND ACYLTRANSFERASE YKRP-RELATED"/>
    <property type="match status" value="1"/>
</dbReference>
<dbReference type="InterPro" id="IPR002656">
    <property type="entry name" value="Acyl_transf_3_dom"/>
</dbReference>
<dbReference type="EMBL" id="FNRL01000010">
    <property type="protein sequence ID" value="SEA58033.1"/>
    <property type="molecule type" value="Genomic_DNA"/>
</dbReference>
<feature type="transmembrane region" description="Helical" evidence="1">
    <location>
        <begin position="224"/>
        <end position="242"/>
    </location>
</feature>
<dbReference type="GO" id="GO:0016747">
    <property type="term" value="F:acyltransferase activity, transferring groups other than amino-acyl groups"/>
    <property type="evidence" value="ECO:0007669"/>
    <property type="project" value="InterPro"/>
</dbReference>
<feature type="transmembrane region" description="Helical" evidence="1">
    <location>
        <begin position="30"/>
        <end position="51"/>
    </location>
</feature>
<dbReference type="Pfam" id="PF01757">
    <property type="entry name" value="Acyl_transf_3"/>
    <property type="match status" value="1"/>
</dbReference>
<accession>A0A1H4CCJ0</accession>
<evidence type="ECO:0000259" key="2">
    <source>
        <dbReference type="Pfam" id="PF01757"/>
    </source>
</evidence>
<reference evidence="4" key="1">
    <citation type="submission" date="2016-10" db="EMBL/GenBank/DDBJ databases">
        <authorList>
            <person name="Varghese N."/>
            <person name="Submissions S."/>
        </authorList>
    </citation>
    <scope>NUCLEOTIDE SEQUENCE [LARGE SCALE GENOMIC DNA]</scope>
    <source>
        <strain evidence="4">DSM 23920</strain>
    </source>
</reference>
<feature type="domain" description="Acyltransferase 3" evidence="2">
    <location>
        <begin position="22"/>
        <end position="330"/>
    </location>
</feature>
<keyword evidence="4" id="KW-1185">Reference proteome</keyword>
<feature type="transmembrane region" description="Helical" evidence="1">
    <location>
        <begin position="102"/>
        <end position="120"/>
    </location>
</feature>
<feature type="transmembrane region" description="Helical" evidence="1">
    <location>
        <begin position="248"/>
        <end position="270"/>
    </location>
</feature>
<keyword evidence="1" id="KW-0472">Membrane</keyword>
<keyword evidence="1" id="KW-1133">Transmembrane helix</keyword>
<keyword evidence="1" id="KW-0812">Transmembrane</keyword>
<dbReference type="InterPro" id="IPR052734">
    <property type="entry name" value="Nod_factor_acetyltransferase"/>
</dbReference>
<feature type="transmembrane region" description="Helical" evidence="1">
    <location>
        <begin position="194"/>
        <end position="212"/>
    </location>
</feature>